<dbReference type="PROSITE" id="PS00108">
    <property type="entry name" value="PROTEIN_KINASE_ST"/>
    <property type="match status" value="1"/>
</dbReference>
<dbReference type="InterPro" id="IPR011009">
    <property type="entry name" value="Kinase-like_dom_sf"/>
</dbReference>
<accession>A0A0G4PJ75</accession>
<organism evidence="7 8">
    <name type="scientific">Penicillium camemberti (strain FM 013)</name>
    <dbReference type="NCBI Taxonomy" id="1429867"/>
    <lineage>
        <taxon>Eukaryota</taxon>
        <taxon>Fungi</taxon>
        <taxon>Dikarya</taxon>
        <taxon>Ascomycota</taxon>
        <taxon>Pezizomycotina</taxon>
        <taxon>Eurotiomycetes</taxon>
        <taxon>Eurotiomycetidae</taxon>
        <taxon>Eurotiales</taxon>
        <taxon>Aspergillaceae</taxon>
        <taxon>Penicillium</taxon>
    </lineage>
</organism>
<dbReference type="SUPFAM" id="SSF56112">
    <property type="entry name" value="Protein kinase-like (PK-like)"/>
    <property type="match status" value="1"/>
</dbReference>
<name>A0A0G4PJ75_PENC3</name>
<keyword evidence="1" id="KW-0723">Serine/threonine-protein kinase</keyword>
<gene>
    <name evidence="7" type="ORF">PCAMFM013_S018g000077</name>
</gene>
<keyword evidence="8" id="KW-1185">Reference proteome</keyword>
<evidence type="ECO:0000256" key="1">
    <source>
        <dbReference type="ARBA" id="ARBA00022527"/>
    </source>
</evidence>
<keyword evidence="4 7" id="KW-0418">Kinase</keyword>
<proteinExistence type="predicted"/>
<dbReference type="InterPro" id="IPR008271">
    <property type="entry name" value="Ser/Thr_kinase_AS"/>
</dbReference>
<dbReference type="PROSITE" id="PS50011">
    <property type="entry name" value="PROTEIN_KINASE_DOM"/>
    <property type="match status" value="1"/>
</dbReference>
<reference evidence="7 8" key="1">
    <citation type="journal article" date="2014" name="Nat. Commun.">
        <title>Multiple recent horizontal transfers of a large genomic region in cheese making fungi.</title>
        <authorList>
            <person name="Cheeseman K."/>
            <person name="Ropars J."/>
            <person name="Renault P."/>
            <person name="Dupont J."/>
            <person name="Gouzy J."/>
            <person name="Branca A."/>
            <person name="Abraham A.L."/>
            <person name="Ceppi M."/>
            <person name="Conseiller E."/>
            <person name="Debuchy R."/>
            <person name="Malagnac F."/>
            <person name="Goarin A."/>
            <person name="Silar P."/>
            <person name="Lacoste S."/>
            <person name="Sallet E."/>
            <person name="Bensimon A."/>
            <person name="Giraud T."/>
            <person name="Brygoo Y."/>
        </authorList>
    </citation>
    <scope>NUCLEOTIDE SEQUENCE [LARGE SCALE GENOMIC DNA]</scope>
    <source>
        <strain evidence="8">FM 013</strain>
    </source>
</reference>
<dbReference type="PANTHER" id="PTHR45646">
    <property type="entry name" value="SERINE/THREONINE-PROTEIN KINASE DOA-RELATED"/>
    <property type="match status" value="1"/>
</dbReference>
<dbReference type="Gene3D" id="1.10.510.10">
    <property type="entry name" value="Transferase(Phosphotransferase) domain 1"/>
    <property type="match status" value="1"/>
</dbReference>
<evidence type="ECO:0000256" key="2">
    <source>
        <dbReference type="ARBA" id="ARBA00022679"/>
    </source>
</evidence>
<dbReference type="Proteomes" id="UP000053732">
    <property type="component" value="Unassembled WGS sequence"/>
</dbReference>
<dbReference type="AlphaFoldDB" id="A0A0G4PJ75"/>
<dbReference type="SMART" id="SM00220">
    <property type="entry name" value="S_TKc"/>
    <property type="match status" value="1"/>
</dbReference>
<dbReference type="Pfam" id="PF00069">
    <property type="entry name" value="Pkinase"/>
    <property type="match status" value="2"/>
</dbReference>
<evidence type="ECO:0000256" key="4">
    <source>
        <dbReference type="ARBA" id="ARBA00022777"/>
    </source>
</evidence>
<dbReference type="STRING" id="1429867.A0A0G4PJ75"/>
<dbReference type="GO" id="GO:0005634">
    <property type="term" value="C:nucleus"/>
    <property type="evidence" value="ECO:0007669"/>
    <property type="project" value="TreeGrafter"/>
</dbReference>
<evidence type="ECO:0000256" key="5">
    <source>
        <dbReference type="ARBA" id="ARBA00022840"/>
    </source>
</evidence>
<protein>
    <submittedName>
        <fullName evidence="7">Serine/threonine-protein kinase, Ulk1/Ulk2</fullName>
    </submittedName>
</protein>
<sequence length="478" mass="55365">MSANYLVSTARFIHTRHHLERLSRMKSIRHVMMRSLTPLRRQLLPMPPREALLPQDELVDEEICPGYDSTKFYPANPGELLANRYQILVKVGWGTSSTVWLARDMRGHEEEPESVVTLKITNTNPNQDAAQDECQIEDHIANTDPSHRGYALFRPNVDSFEVTGPKGSHLCLAYEPMREPFWHFQRRFTDRLIPLPIIKTYILFLLAGLDYLHTGCRVVHTDLKLENIMVSFEDPSVLGDFLNSQLDQPIQYKIDSTGRYIYRSHSDFGSVRNIRRILPKIVDFGGSIKFDREEEWGIYPIQPDHYRAPEVILGCGWKTSADIWNLGILLWDLIQGEELFCQIHDTQGNYQAKAHLAEMIALLGHPPPELVTTFHSMPEYQWPEPAKTADGEAYDSAEQYFGGPFFDHNGKFLHEDLIPDRNLADTLPSLEETERESFLSFAKMMLAWLPEERKTARELMEHPFLQRPKKHRNDFIPR</sequence>
<dbReference type="EMBL" id="HG793151">
    <property type="protein sequence ID" value="CRL26384.1"/>
    <property type="molecule type" value="Genomic_DNA"/>
</dbReference>
<keyword evidence="5" id="KW-0067">ATP-binding</keyword>
<dbReference type="Gene3D" id="3.30.200.20">
    <property type="entry name" value="Phosphorylase Kinase, domain 1"/>
    <property type="match status" value="1"/>
</dbReference>
<feature type="domain" description="Protein kinase" evidence="6">
    <location>
        <begin position="85"/>
        <end position="465"/>
    </location>
</feature>
<dbReference type="InterPro" id="IPR051175">
    <property type="entry name" value="CLK_kinases"/>
</dbReference>
<evidence type="ECO:0000256" key="3">
    <source>
        <dbReference type="ARBA" id="ARBA00022741"/>
    </source>
</evidence>
<evidence type="ECO:0000313" key="8">
    <source>
        <dbReference type="Proteomes" id="UP000053732"/>
    </source>
</evidence>
<evidence type="ECO:0000313" key="7">
    <source>
        <dbReference type="EMBL" id="CRL26384.1"/>
    </source>
</evidence>
<keyword evidence="3" id="KW-0547">Nucleotide-binding</keyword>
<dbReference type="InterPro" id="IPR000719">
    <property type="entry name" value="Prot_kinase_dom"/>
</dbReference>
<keyword evidence="2" id="KW-0808">Transferase</keyword>
<evidence type="ECO:0000259" key="6">
    <source>
        <dbReference type="PROSITE" id="PS50011"/>
    </source>
</evidence>
<dbReference type="GO" id="GO:0043484">
    <property type="term" value="P:regulation of RNA splicing"/>
    <property type="evidence" value="ECO:0007669"/>
    <property type="project" value="TreeGrafter"/>
</dbReference>
<dbReference type="GO" id="GO:0005524">
    <property type="term" value="F:ATP binding"/>
    <property type="evidence" value="ECO:0007669"/>
    <property type="project" value="UniProtKB-KW"/>
</dbReference>
<dbReference type="GO" id="GO:0004674">
    <property type="term" value="F:protein serine/threonine kinase activity"/>
    <property type="evidence" value="ECO:0007669"/>
    <property type="project" value="UniProtKB-KW"/>
</dbReference>
<dbReference type="PANTHER" id="PTHR45646:SF11">
    <property type="entry name" value="SERINE_THREONINE-PROTEIN KINASE DOA"/>
    <property type="match status" value="1"/>
</dbReference>